<accession>A0A117LTZ2</accession>
<sequence length="394" mass="45146">MNVHKKFSKLVIGITTLMLFPLGIFAFSYYSVESQEFDTTLSDKTDTIYTNPTKIYITQVTTESEELSRDPATWVKAMYYYSITRLYLSDIPYTYLLDESGLIYQGTEGGVGANPQLKEVDGAVIIGYLSNNTSLTNRASDSLYEMVEDISSNWGISSLSIVDLLINQQEGQLSTISARESSGDFANSVREALVDWKGYEEENLEYKARIEEIEYEEEIPIGERLKVRIKMRNMNDFIWFTDKDPIYVSVKDGEESEFAINQEWDSFTKPVNISDKNILPGETVEVEFNLEARVFLGEASESFEILKFENEPFENSDFEVKFNITRGDKQLVEVDSVRYGFVNIRECRWYSCEILDSADNGAIFILEGEEAGWSRIRFGVDQFGWVNSAYLKKI</sequence>
<keyword evidence="1" id="KW-0472">Membrane</keyword>
<evidence type="ECO:0000313" key="3">
    <source>
        <dbReference type="Proteomes" id="UP000053469"/>
    </source>
</evidence>
<dbReference type="Gene3D" id="3.40.80.10">
    <property type="entry name" value="Peptidoglycan recognition protein-like"/>
    <property type="match status" value="1"/>
</dbReference>
<dbReference type="InterPro" id="IPR036505">
    <property type="entry name" value="Amidase/PGRP_sf"/>
</dbReference>
<keyword evidence="1" id="KW-0812">Transmembrane</keyword>
<feature type="transmembrane region" description="Helical" evidence="1">
    <location>
        <begin position="7"/>
        <end position="30"/>
    </location>
</feature>
<organism evidence="2 3">
    <name type="scientific">candidate division WS6 bacterium 36_33</name>
    <dbReference type="NCBI Taxonomy" id="1641388"/>
    <lineage>
        <taxon>Bacteria</taxon>
        <taxon>Candidatus Dojkabacteria</taxon>
    </lineage>
</organism>
<dbReference type="GO" id="GO:0009253">
    <property type="term" value="P:peptidoglycan catabolic process"/>
    <property type="evidence" value="ECO:0007669"/>
    <property type="project" value="InterPro"/>
</dbReference>
<dbReference type="EMBL" id="LGGI01000030">
    <property type="protein sequence ID" value="KUK67209.1"/>
    <property type="molecule type" value="Genomic_DNA"/>
</dbReference>
<proteinExistence type="predicted"/>
<evidence type="ECO:0000256" key="1">
    <source>
        <dbReference type="SAM" id="Phobius"/>
    </source>
</evidence>
<name>A0A117LTZ2_9BACT</name>
<evidence type="ECO:0000313" key="2">
    <source>
        <dbReference type="EMBL" id="KUK67209.1"/>
    </source>
</evidence>
<keyword evidence="1" id="KW-1133">Transmembrane helix</keyword>
<comment type="caution">
    <text evidence="2">The sequence shown here is derived from an EMBL/GenBank/DDBJ whole genome shotgun (WGS) entry which is preliminary data.</text>
</comment>
<gene>
    <name evidence="2" type="ORF">XD87_0261</name>
</gene>
<dbReference type="AlphaFoldDB" id="A0A117LTZ2"/>
<protein>
    <submittedName>
        <fullName evidence="2">Seg</fullName>
    </submittedName>
</protein>
<dbReference type="Gene3D" id="2.30.30.40">
    <property type="entry name" value="SH3 Domains"/>
    <property type="match status" value="1"/>
</dbReference>
<dbReference type="Proteomes" id="UP000053469">
    <property type="component" value="Unassembled WGS sequence"/>
</dbReference>
<reference evidence="3" key="1">
    <citation type="journal article" date="2015" name="MBio">
        <title>Genome-Resolved Metagenomic Analysis Reveals Roles for Candidate Phyla and Other Microbial Community Members in Biogeochemical Transformations in Oil Reservoirs.</title>
        <authorList>
            <person name="Hu P."/>
            <person name="Tom L."/>
            <person name="Singh A."/>
            <person name="Thomas B.C."/>
            <person name="Baker B.J."/>
            <person name="Piceno Y.M."/>
            <person name="Andersen G.L."/>
            <person name="Banfield J.F."/>
        </authorList>
    </citation>
    <scope>NUCLEOTIDE SEQUENCE [LARGE SCALE GENOMIC DNA]</scope>
</reference>
<dbReference type="SUPFAM" id="SSF55846">
    <property type="entry name" value="N-acetylmuramoyl-L-alanine amidase-like"/>
    <property type="match status" value="1"/>
</dbReference>
<dbReference type="GO" id="GO:0008745">
    <property type="term" value="F:N-acetylmuramoyl-L-alanine amidase activity"/>
    <property type="evidence" value="ECO:0007669"/>
    <property type="project" value="InterPro"/>
</dbReference>